<comment type="caution">
    <text evidence="1">The sequence shown here is derived from an EMBL/GenBank/DDBJ whole genome shotgun (WGS) entry which is preliminary data.</text>
</comment>
<reference evidence="1" key="1">
    <citation type="journal article" date="2015" name="Nature">
        <title>Complex archaea that bridge the gap between prokaryotes and eukaryotes.</title>
        <authorList>
            <person name="Spang A."/>
            <person name="Saw J.H."/>
            <person name="Jorgensen S.L."/>
            <person name="Zaremba-Niedzwiedzka K."/>
            <person name="Martijn J."/>
            <person name="Lind A.E."/>
            <person name="van Eijk R."/>
            <person name="Schleper C."/>
            <person name="Guy L."/>
            <person name="Ettema T.J."/>
        </authorList>
    </citation>
    <scope>NUCLEOTIDE SEQUENCE</scope>
</reference>
<accession>A0A0F9HZ98</accession>
<protein>
    <submittedName>
        <fullName evidence="1">Uncharacterized protein</fullName>
    </submittedName>
</protein>
<dbReference type="EMBL" id="LAZR01015563">
    <property type="protein sequence ID" value="KKM08382.1"/>
    <property type="molecule type" value="Genomic_DNA"/>
</dbReference>
<evidence type="ECO:0000313" key="1">
    <source>
        <dbReference type="EMBL" id="KKM08382.1"/>
    </source>
</evidence>
<name>A0A0F9HZ98_9ZZZZ</name>
<proteinExistence type="predicted"/>
<organism evidence="1">
    <name type="scientific">marine sediment metagenome</name>
    <dbReference type="NCBI Taxonomy" id="412755"/>
    <lineage>
        <taxon>unclassified sequences</taxon>
        <taxon>metagenomes</taxon>
        <taxon>ecological metagenomes</taxon>
    </lineage>
</organism>
<sequence length="97" mass="10844">MPVVKYMPPNHLNNVIRMIKTASLDRVKEIKTATFLALKRLGVARQPDNARKKIPKGSDQVDVGSFITWLSKIQAEDTEAVKQIVIIDATACRRVEG</sequence>
<dbReference type="AlphaFoldDB" id="A0A0F9HZ98"/>
<gene>
    <name evidence="1" type="ORF">LCGC14_1724350</name>
</gene>